<sequence length="182" mass="18476">MHHAILSTLLLLLALAAASPPTSLSSFFTPILEASFNTSESSEPSLAHELLKRQSGCASGYTNCVLYGAAGAGLCCRPGTGCAVDQAGQVACCPSGAVCTGTIGPVTVPTTSTVNPFATSTSGFVIASTTSVLPTSTQGFIIAASTTVATIPGQAAGTLNRSMPHILQLLLAGWLFLWEMIN</sequence>
<protein>
    <recommendedName>
        <fullName evidence="4">Hydrophobin</fullName>
    </recommendedName>
</protein>
<dbReference type="OMA" id="ASGYTNC"/>
<dbReference type="GeneID" id="19897846"/>
<evidence type="ECO:0008006" key="4">
    <source>
        <dbReference type="Google" id="ProtNLM"/>
    </source>
</evidence>
<evidence type="ECO:0000313" key="2">
    <source>
        <dbReference type="EMBL" id="EON61322.1"/>
    </source>
</evidence>
<dbReference type="AlphaFoldDB" id="R7YHD9"/>
<accession>R7YHD9</accession>
<dbReference type="HOGENOM" id="CLU_1315167_0_0_1"/>
<dbReference type="OrthoDB" id="5410926at2759"/>
<evidence type="ECO:0000256" key="1">
    <source>
        <dbReference type="SAM" id="SignalP"/>
    </source>
</evidence>
<feature type="chain" id="PRO_5004449711" description="Hydrophobin" evidence="1">
    <location>
        <begin position="19"/>
        <end position="182"/>
    </location>
</feature>
<keyword evidence="1" id="KW-0732">Signal</keyword>
<dbReference type="PANTHER" id="PTHR39599:SF1">
    <property type="entry name" value="GPI-ANCHORED PROTEIN (EUROFUNG)"/>
    <property type="match status" value="1"/>
</dbReference>
<evidence type="ECO:0000313" key="3">
    <source>
        <dbReference type="Proteomes" id="UP000016924"/>
    </source>
</evidence>
<dbReference type="RefSeq" id="XP_007776639.1">
    <property type="nucleotide sequence ID" value="XM_007778449.1"/>
</dbReference>
<organism evidence="2 3">
    <name type="scientific">Coniosporium apollinis (strain CBS 100218)</name>
    <name type="common">Rock-inhabiting black yeast</name>
    <dbReference type="NCBI Taxonomy" id="1168221"/>
    <lineage>
        <taxon>Eukaryota</taxon>
        <taxon>Fungi</taxon>
        <taxon>Dikarya</taxon>
        <taxon>Ascomycota</taxon>
        <taxon>Pezizomycotina</taxon>
        <taxon>Dothideomycetes</taxon>
        <taxon>Dothideomycetes incertae sedis</taxon>
        <taxon>Coniosporium</taxon>
    </lineage>
</organism>
<dbReference type="EMBL" id="JH767555">
    <property type="protein sequence ID" value="EON61322.1"/>
    <property type="molecule type" value="Genomic_DNA"/>
</dbReference>
<keyword evidence="3" id="KW-1185">Reference proteome</keyword>
<dbReference type="Proteomes" id="UP000016924">
    <property type="component" value="Unassembled WGS sequence"/>
</dbReference>
<feature type="signal peptide" evidence="1">
    <location>
        <begin position="1"/>
        <end position="18"/>
    </location>
</feature>
<name>R7YHD9_CONA1</name>
<dbReference type="PANTHER" id="PTHR39599">
    <property type="entry name" value="GPI-ANCHORED PROTEIN (EUROFUNG)-RELATED-RELATED"/>
    <property type="match status" value="1"/>
</dbReference>
<gene>
    <name evidence="2" type="ORF">W97_00535</name>
</gene>
<proteinExistence type="predicted"/>
<reference evidence="3" key="1">
    <citation type="submission" date="2012-06" db="EMBL/GenBank/DDBJ databases">
        <title>The genome sequence of Coniosporium apollinis CBS 100218.</title>
        <authorList>
            <consortium name="The Broad Institute Genome Sequencing Platform"/>
            <person name="Cuomo C."/>
            <person name="Gorbushina A."/>
            <person name="Noack S."/>
            <person name="Walker B."/>
            <person name="Young S.K."/>
            <person name="Zeng Q."/>
            <person name="Gargeya S."/>
            <person name="Fitzgerald M."/>
            <person name="Haas B."/>
            <person name="Abouelleil A."/>
            <person name="Alvarado L."/>
            <person name="Arachchi H.M."/>
            <person name="Berlin A.M."/>
            <person name="Chapman S.B."/>
            <person name="Goldberg J."/>
            <person name="Griggs A."/>
            <person name="Gujja S."/>
            <person name="Hansen M."/>
            <person name="Howarth C."/>
            <person name="Imamovic A."/>
            <person name="Larimer J."/>
            <person name="McCowan C."/>
            <person name="Montmayeur A."/>
            <person name="Murphy C."/>
            <person name="Neiman D."/>
            <person name="Pearson M."/>
            <person name="Priest M."/>
            <person name="Roberts A."/>
            <person name="Saif S."/>
            <person name="Shea T."/>
            <person name="Sisk P."/>
            <person name="Sykes S."/>
            <person name="Wortman J."/>
            <person name="Nusbaum C."/>
            <person name="Birren B."/>
        </authorList>
    </citation>
    <scope>NUCLEOTIDE SEQUENCE [LARGE SCALE GENOMIC DNA]</scope>
    <source>
        <strain evidence="3">CBS 100218</strain>
    </source>
</reference>